<dbReference type="Proteomes" id="UP000683000">
    <property type="component" value="Unassembled WGS sequence"/>
</dbReference>
<dbReference type="AlphaFoldDB" id="A0A8I2YFA3"/>
<feature type="compositionally biased region" description="Polar residues" evidence="1">
    <location>
        <begin position="7"/>
        <end position="17"/>
    </location>
</feature>
<reference evidence="2" key="1">
    <citation type="submission" date="2021-03" db="EMBL/GenBank/DDBJ databases">
        <title>Evolutionary innovations through gain and loss of genes in the ectomycorrhizal Boletales.</title>
        <authorList>
            <person name="Wu G."/>
            <person name="Miyauchi S."/>
            <person name="Morin E."/>
            <person name="Yang Z.-L."/>
            <person name="Xu J."/>
            <person name="Martin F.M."/>
        </authorList>
    </citation>
    <scope>NUCLEOTIDE SEQUENCE</scope>
    <source>
        <strain evidence="2">BR01</strain>
    </source>
</reference>
<name>A0A8I2YFA3_9AGAM</name>
<evidence type="ECO:0000313" key="2">
    <source>
        <dbReference type="EMBL" id="KAG6370777.1"/>
    </source>
</evidence>
<keyword evidence="3" id="KW-1185">Reference proteome</keyword>
<dbReference type="EMBL" id="JAGFBS010000044">
    <property type="protein sequence ID" value="KAG6370777.1"/>
    <property type="molecule type" value="Genomic_DNA"/>
</dbReference>
<sequence>MPPPVASSHSSGTTEATGDNKECTCDSEGFIIDVIKKPDNYSNKDLPVTADSCWSCSFIPVAMLWCSMQHDVWSIAEDELAVALQVIFNTVYLTVKYHVTTVGSIFAVVHTTFP</sequence>
<gene>
    <name evidence="2" type="ORF">JVT61DRAFT_10979</name>
</gene>
<comment type="caution">
    <text evidence="2">The sequence shown here is derived from an EMBL/GenBank/DDBJ whole genome shotgun (WGS) entry which is preliminary data.</text>
</comment>
<proteinExistence type="predicted"/>
<feature type="region of interest" description="Disordered" evidence="1">
    <location>
        <begin position="1"/>
        <end position="21"/>
    </location>
</feature>
<evidence type="ECO:0000313" key="3">
    <source>
        <dbReference type="Proteomes" id="UP000683000"/>
    </source>
</evidence>
<accession>A0A8I2YFA3</accession>
<evidence type="ECO:0000256" key="1">
    <source>
        <dbReference type="SAM" id="MobiDB-lite"/>
    </source>
</evidence>
<protein>
    <submittedName>
        <fullName evidence="2">Uncharacterized protein</fullName>
    </submittedName>
</protein>
<dbReference type="OrthoDB" id="2689070at2759"/>
<organism evidence="2 3">
    <name type="scientific">Boletus reticuloceps</name>
    <dbReference type="NCBI Taxonomy" id="495285"/>
    <lineage>
        <taxon>Eukaryota</taxon>
        <taxon>Fungi</taxon>
        <taxon>Dikarya</taxon>
        <taxon>Basidiomycota</taxon>
        <taxon>Agaricomycotina</taxon>
        <taxon>Agaricomycetes</taxon>
        <taxon>Agaricomycetidae</taxon>
        <taxon>Boletales</taxon>
        <taxon>Boletineae</taxon>
        <taxon>Boletaceae</taxon>
        <taxon>Boletoideae</taxon>
        <taxon>Boletus</taxon>
    </lineage>
</organism>